<gene>
    <name evidence="2" type="ORF">R1sor_009098</name>
</gene>
<keyword evidence="1" id="KW-0175">Coiled coil</keyword>
<comment type="caution">
    <text evidence="2">The sequence shown here is derived from an EMBL/GenBank/DDBJ whole genome shotgun (WGS) entry which is preliminary data.</text>
</comment>
<dbReference type="Gene3D" id="3.30.70.1820">
    <property type="entry name" value="L1 transposable element, RRM domain"/>
    <property type="match status" value="1"/>
</dbReference>
<name>A0ABD3HAU1_9MARC</name>
<dbReference type="EMBL" id="JBJQOH010000005">
    <property type="protein sequence ID" value="KAL3686524.1"/>
    <property type="molecule type" value="Genomic_DNA"/>
</dbReference>
<dbReference type="Gene3D" id="1.20.5.340">
    <property type="match status" value="1"/>
</dbReference>
<keyword evidence="3" id="KW-1185">Reference proteome</keyword>
<proteinExistence type="predicted"/>
<dbReference type="Proteomes" id="UP001633002">
    <property type="component" value="Unassembled WGS sequence"/>
</dbReference>
<reference evidence="2 3" key="1">
    <citation type="submission" date="2024-09" db="EMBL/GenBank/DDBJ databases">
        <title>Chromosome-scale assembly of Riccia sorocarpa.</title>
        <authorList>
            <person name="Paukszto L."/>
        </authorList>
    </citation>
    <scope>NUCLEOTIDE SEQUENCE [LARGE SCALE GENOMIC DNA]</scope>
    <source>
        <strain evidence="2">LP-2024</strain>
        <tissue evidence="2">Aerial parts of the thallus</tissue>
    </source>
</reference>
<feature type="coiled-coil region" evidence="1">
    <location>
        <begin position="196"/>
        <end position="264"/>
    </location>
</feature>
<protein>
    <submittedName>
        <fullName evidence="2">Uncharacterized protein</fullName>
    </submittedName>
</protein>
<sequence length="478" mass="53476">MDIGLPVTELTVEELWALLDEAEVLRVPIKQESVVALQTGLSHELAGCGDWKNALIELERDSAVRDQKKYNIKVTALRNEIGQPVWAHRLWNYKSAPPFTPFGTLLEGPDGFYSAGLGVGVGGFHFSDIPVGTTCELLSRRTLRGDIASASGESSSLTRVAKQTEAINGLVISLMGEISQVRSAFTELQADFKRVRQHYEEQSLELRRQLRTVQDTCKEQHTELCTMRVQLEKVVQLMESQVTLADFKADLQQLQHKMDVQSSECKVVLTEQVAAIQALSSVTPVNLRNELSEMESRLRSYANVTRGGEAIPAPDLEKILGEVDSKFRNYVEEARSKQVTLAEEHDRESIARQARGKNIRIVGLEELPGEDTQAVVQSFFLTALQIQPAMETAVRVGRESGKRTILVRFLSLTTRGEVLSKRALLKGRQIWLDPDLTPLQVEDRKKEVLKVKEASTAGWVAFMRDGRAVITSKRRDDK</sequence>
<evidence type="ECO:0000313" key="2">
    <source>
        <dbReference type="EMBL" id="KAL3686524.1"/>
    </source>
</evidence>
<organism evidence="2 3">
    <name type="scientific">Riccia sorocarpa</name>
    <dbReference type="NCBI Taxonomy" id="122646"/>
    <lineage>
        <taxon>Eukaryota</taxon>
        <taxon>Viridiplantae</taxon>
        <taxon>Streptophyta</taxon>
        <taxon>Embryophyta</taxon>
        <taxon>Marchantiophyta</taxon>
        <taxon>Marchantiopsida</taxon>
        <taxon>Marchantiidae</taxon>
        <taxon>Marchantiales</taxon>
        <taxon>Ricciaceae</taxon>
        <taxon>Riccia</taxon>
    </lineage>
</organism>
<evidence type="ECO:0000256" key="1">
    <source>
        <dbReference type="SAM" id="Coils"/>
    </source>
</evidence>
<evidence type="ECO:0000313" key="3">
    <source>
        <dbReference type="Proteomes" id="UP001633002"/>
    </source>
</evidence>
<dbReference type="AlphaFoldDB" id="A0ABD3HAU1"/>
<accession>A0ABD3HAU1</accession>